<dbReference type="InterPro" id="IPR038884">
    <property type="entry name" value="CFAP61"/>
</dbReference>
<dbReference type="AlphaFoldDB" id="A0AAE0YBI1"/>
<reference evidence="4" key="1">
    <citation type="journal article" date="2023" name="G3 (Bethesda)">
        <title>A reference genome for the long-term kleptoplast-retaining sea slug Elysia crispata morphotype clarki.</title>
        <authorList>
            <person name="Eastman K.E."/>
            <person name="Pendleton A.L."/>
            <person name="Shaikh M.A."/>
            <person name="Suttiyut T."/>
            <person name="Ogas R."/>
            <person name="Tomko P."/>
            <person name="Gavelis G."/>
            <person name="Widhalm J.R."/>
            <person name="Wisecaver J.H."/>
        </authorList>
    </citation>
    <scope>NUCLEOTIDE SEQUENCE</scope>
    <source>
        <strain evidence="4">ECLA1</strain>
    </source>
</reference>
<organism evidence="4 5">
    <name type="scientific">Elysia crispata</name>
    <name type="common">lettuce slug</name>
    <dbReference type="NCBI Taxonomy" id="231223"/>
    <lineage>
        <taxon>Eukaryota</taxon>
        <taxon>Metazoa</taxon>
        <taxon>Spiralia</taxon>
        <taxon>Lophotrochozoa</taxon>
        <taxon>Mollusca</taxon>
        <taxon>Gastropoda</taxon>
        <taxon>Heterobranchia</taxon>
        <taxon>Euthyneura</taxon>
        <taxon>Panpulmonata</taxon>
        <taxon>Sacoglossa</taxon>
        <taxon>Placobranchoidea</taxon>
        <taxon>Plakobranchidae</taxon>
        <taxon>Elysia</taxon>
    </lineage>
</organism>
<evidence type="ECO:0000313" key="4">
    <source>
        <dbReference type="EMBL" id="KAK3738961.1"/>
    </source>
</evidence>
<proteinExistence type="predicted"/>
<dbReference type="InterPro" id="IPR036188">
    <property type="entry name" value="FAD/NAD-bd_sf"/>
</dbReference>
<evidence type="ECO:0008006" key="6">
    <source>
        <dbReference type="Google" id="ProtNLM"/>
    </source>
</evidence>
<accession>A0AAE0YBI1</accession>
<evidence type="ECO:0000313" key="5">
    <source>
        <dbReference type="Proteomes" id="UP001283361"/>
    </source>
</evidence>
<dbReference type="PANTHER" id="PTHR21178:SF8">
    <property type="entry name" value="CILIA- AND FLAGELLA-ASSOCIATED PROTEIN 61"/>
    <property type="match status" value="1"/>
</dbReference>
<feature type="region of interest" description="Disordered" evidence="1">
    <location>
        <begin position="265"/>
        <end position="362"/>
    </location>
</feature>
<dbReference type="Pfam" id="PF16092">
    <property type="entry name" value="CFAP61_N"/>
    <property type="match status" value="1"/>
</dbReference>
<sequence length="1269" mass="143085">MASPVNQQSEPESEVITARRTESLDAPHILKLVESWTEKLFGRVNVVNIIEKAALAVTLCSSSDEIMGHAAFLDYPNIPDVDQSNWEDWFKITYASGQVSSLNTLFLHYFVAKKEYAMGCAQEIIRTAFNAVPDLHFLFLSVPVGTFPDSSLAQAFKPMEKSESGQKESCVLFVCKRHEHVPVLHIRQAFVEDHDDLTPIFNRQSDMLHNTYGDYFLAELIEAQDSDMQCLVAAVEKTSYGFMSISTDVNLDVLNECFELIPFNGLRKPHPDDDTVPPPPTPPATHPMDHESCNLEAGSPQSKANSTQGDGTRDSSQMAEALPESSTKESKDNSRAGSPASSVKRDQRLSDGSSPVLVSDPNEFMESVKETAEAVEKANPFAHSITPKDLIPPIQKRFVPTYHGAPNAFSIQLFCIAEQYEMRSCDFLPEAFSKFPDRDFCVITVPHMVPEFPLIQNFVRVTPKCPSILPHELYVFHRSGLLKNFNVRHACTSDLESIEKLVATVNMKEGILEDLKQFNRARRDKGNTPLQAFLAECQNQVVGIAVIRNEEEIEFIRSHFNIEDFIYYNHHSRDEHGHLHHFVLNPVFSHLTKHFFKEILRLARKTCLYYPLFPPYTPKEKLNDHSLVSGLNALVPVRSRRQIVYPEQGLGINGPSDRILKKCNPYALNHINRKLVLEPKVTINARIVVVGASDVGMAYLETLVYCPHLRFNNITLISPHGLPGDLPPDELRDTVLAHSLCFTQDDYAKLALRTWINVVYGKMTAINRTKKQVTVNGEALVPYDHLVLCTGRQYVVPQPIGIDESSSASIGQVNPKTGILNRYTGHVPPNLYLINDSYDAAVMLYRIENSVLKNNGVVAVYGNTLDSLTCLQALIRLGVPPYNLVLVEPPDLEGTVTCLNNPTIEAEIKNSLKAIGLQIHTDYTLAHWNDGNELNTEAEDNDVKEIKSVTFSTPKGLIRLECQAFFCFCNKEVDFDAFTAINSACLVYDGRLVINATFHTNDVTVRAAGTLTKYRRKYHCEPWSHANFNSKEVGIALASEMLRLFDPTLDPQIEPAEEPLNLIPIYRSPKVVSAFLPGDYRYLHVHKPCVPTPLAELMAKPDYGRELVTGEPGGKYDYMRLHVNRYKSVETITCLAKKPFPKDNYLCLYGIHEKMLNKMLARFDEGLIDDFYRYLAEPWAAAIFHDRFADLRDEIRELLITSPKDKEATLEDISRQLVDEETGLSEQQRKELLMAYVSTGAKRAVETRLLNFISYNHYHLPMYAKPGMV</sequence>
<dbReference type="EMBL" id="JAWDGP010006562">
    <property type="protein sequence ID" value="KAK3738961.1"/>
    <property type="molecule type" value="Genomic_DNA"/>
</dbReference>
<dbReference type="InterPro" id="IPR056299">
    <property type="entry name" value="CFAP61_dimer"/>
</dbReference>
<keyword evidence="5" id="KW-1185">Reference proteome</keyword>
<feature type="domain" description="CFAP61 dimerisation" evidence="3">
    <location>
        <begin position="1064"/>
        <end position="1183"/>
    </location>
</feature>
<dbReference type="PANTHER" id="PTHR21178">
    <property type="entry name" value="CILIA- AND FLAGELLA-ASSOCIATED PROTEIN 61"/>
    <property type="match status" value="1"/>
</dbReference>
<feature type="domain" description="Cilia- and flagella-associated protein 61 N-terminal" evidence="2">
    <location>
        <begin position="18"/>
        <end position="269"/>
    </location>
</feature>
<evidence type="ECO:0000259" key="2">
    <source>
        <dbReference type="Pfam" id="PF16092"/>
    </source>
</evidence>
<comment type="caution">
    <text evidence="4">The sequence shown here is derived from an EMBL/GenBank/DDBJ whole genome shotgun (WGS) entry which is preliminary data.</text>
</comment>
<evidence type="ECO:0000256" key="1">
    <source>
        <dbReference type="SAM" id="MobiDB-lite"/>
    </source>
</evidence>
<name>A0AAE0YBI1_9GAST</name>
<dbReference type="Pfam" id="PF23150">
    <property type="entry name" value="CFAP61_dimer"/>
    <property type="match status" value="1"/>
</dbReference>
<gene>
    <name evidence="4" type="ORF">RRG08_006528</name>
</gene>
<dbReference type="SUPFAM" id="SSF51905">
    <property type="entry name" value="FAD/NAD(P)-binding domain"/>
    <property type="match status" value="1"/>
</dbReference>
<protein>
    <recommendedName>
        <fullName evidence="6">Cilia- and flagella-associated protein 61 N-terminal domain-containing protein</fullName>
    </recommendedName>
</protein>
<evidence type="ECO:0000259" key="3">
    <source>
        <dbReference type="Pfam" id="PF23150"/>
    </source>
</evidence>
<dbReference type="InterPro" id="IPR032151">
    <property type="entry name" value="CFAP61_N"/>
</dbReference>
<feature type="compositionally biased region" description="Polar residues" evidence="1">
    <location>
        <begin position="299"/>
        <end position="318"/>
    </location>
</feature>
<dbReference type="Gene3D" id="3.50.50.60">
    <property type="entry name" value="FAD/NAD(P)-binding domain"/>
    <property type="match status" value="1"/>
</dbReference>
<feature type="compositionally biased region" description="Pro residues" evidence="1">
    <location>
        <begin position="276"/>
        <end position="285"/>
    </location>
</feature>
<dbReference type="Proteomes" id="UP001283361">
    <property type="component" value="Unassembled WGS sequence"/>
</dbReference>